<dbReference type="NCBIfam" id="TIGR03696">
    <property type="entry name" value="Rhs_assc_core"/>
    <property type="match status" value="1"/>
</dbReference>
<protein>
    <submittedName>
        <fullName evidence="4">DUF6443 domain-containing protein</fullName>
    </submittedName>
</protein>
<feature type="chain" id="PRO_5047541758" evidence="1">
    <location>
        <begin position="24"/>
        <end position="1784"/>
    </location>
</feature>
<comment type="caution">
    <text evidence="4">The sequence shown here is derived from an EMBL/GenBank/DDBJ whole genome shotgun (WGS) entry which is preliminary data.</text>
</comment>
<evidence type="ECO:0000313" key="4">
    <source>
        <dbReference type="EMBL" id="MFD2186115.1"/>
    </source>
</evidence>
<dbReference type="Proteomes" id="UP001597344">
    <property type="component" value="Unassembled WGS sequence"/>
</dbReference>
<organism evidence="4 5">
    <name type="scientific">Aquimarina celericrescens</name>
    <dbReference type="NCBI Taxonomy" id="1964542"/>
    <lineage>
        <taxon>Bacteria</taxon>
        <taxon>Pseudomonadati</taxon>
        <taxon>Bacteroidota</taxon>
        <taxon>Flavobacteriia</taxon>
        <taxon>Flavobacteriales</taxon>
        <taxon>Flavobacteriaceae</taxon>
        <taxon>Aquimarina</taxon>
    </lineage>
</organism>
<evidence type="ECO:0000259" key="2">
    <source>
        <dbReference type="Pfam" id="PF20041"/>
    </source>
</evidence>
<dbReference type="PROSITE" id="PS50231">
    <property type="entry name" value="RICIN_B_LECTIN"/>
    <property type="match status" value="1"/>
</dbReference>
<dbReference type="InterPro" id="IPR021655">
    <property type="entry name" value="Put_metal-bd"/>
</dbReference>
<proteinExistence type="predicted"/>
<dbReference type="InterPro" id="IPR022385">
    <property type="entry name" value="Rhs_assc_core"/>
</dbReference>
<feature type="signal peptide" evidence="1">
    <location>
        <begin position="1"/>
        <end position="23"/>
    </location>
</feature>
<feature type="domain" description="DUF6443" evidence="2">
    <location>
        <begin position="616"/>
        <end position="759"/>
    </location>
</feature>
<evidence type="ECO:0000259" key="3">
    <source>
        <dbReference type="Pfam" id="PF21111"/>
    </source>
</evidence>
<dbReference type="InterPro" id="IPR033799">
    <property type="entry name" value="CdiA_EC869-like"/>
</dbReference>
<accession>A0ABW5AUD9</accession>
<reference evidence="5" key="1">
    <citation type="journal article" date="2019" name="Int. J. Syst. Evol. Microbiol.">
        <title>The Global Catalogue of Microorganisms (GCM) 10K type strain sequencing project: providing services to taxonomists for standard genome sequencing and annotation.</title>
        <authorList>
            <consortium name="The Broad Institute Genomics Platform"/>
            <consortium name="The Broad Institute Genome Sequencing Center for Infectious Disease"/>
            <person name="Wu L."/>
            <person name="Ma J."/>
        </authorList>
    </citation>
    <scope>NUCLEOTIDE SEQUENCE [LARGE SCALE GENOMIC DNA]</scope>
    <source>
        <strain evidence="5">DT92</strain>
    </source>
</reference>
<name>A0ABW5AUD9_9FLAO</name>
<dbReference type="Pfam" id="PF21111">
    <property type="entry name" value="CDI_toxin_EC869_like"/>
    <property type="match status" value="1"/>
</dbReference>
<dbReference type="Pfam" id="PF20041">
    <property type="entry name" value="DUF6443"/>
    <property type="match status" value="1"/>
</dbReference>
<feature type="domain" description="CdiA toxin EC869-like" evidence="3">
    <location>
        <begin position="1673"/>
        <end position="1780"/>
    </location>
</feature>
<sequence length="1784" mass="197747">MKNRYIKNILVCCILMVVGQGYAQDPIGDPDGNTLYYWDGDGDGYGATSPTIVSNSLPHGYADNNQDLDDSNSLITNIPPRNFYRDADGDGFGNPNNKKYQSAQPSGYITVSGDCNDGNDEIHPNTVWYRDSDNDTWGNPNVTKQQCTQPSGYIRRAGDYNDGNNLITNVAPRNFYRDADGDTFGNPGVKTYRSYQPSGYVTNASDCNDGDALQNPNTVWYRDFDGDGWGSDQGIVNNDPPTKTQCSQPIGYVRKKGDCNDGNASMHPDTVWYKDSDGDGFASMTKTQCTSPGTGYGFTVKPLGDCNDGNGLIHPNTVWYKDSDGDGFASTTKTQCTSPGAGYGYTAKSLGDCNDSNASIHPNTVWYKNSDGDGFASTTKTQCTNPGSGYSLAVKPLGDCNDNNASIHPNTVWYKNNDGDGFASTTKTQCTNPGSGYSLTVKPLGDCNDNNASIHPNTVWYKNSDGDGFASTTKTQCTNPGSGYSLTVKPLGDCDDNNASIHPNTVWYKNSDGDGFASTTKTQCTNPGSGYSLTVKPLGDCNDGDALIHPNTVWYADHDNDSLGDPNDIKTQCTQPTNYVLDNTDNCPNIYGEIQGCPATPYEAVTLSDENYVFTQSFQEPVQSTSELQFNEDVIESVSYHDGLGRAKQQVAIKASPDAQDIVTHIEYDSYGRQAKQYLPFASSGTVGSYKTVNVENDINAYYKNKYAADFQGITDLTQINAYSESVLETSPLNRVLEQGAPGKDWKADSNSNTDHTIKFDWDTNASNEVIHFKVTFANADTEKPQLVKEAYYPENTLQLTITKDENWGPNQTHPDDHTTREYTNHLRQVILKRTFNDGIEHDTYDVYDDYGNLTYVLPPKVDVTNGVSNTELAELCYQYKYDYRNRLVEKKIPGKGWEYIVYNKLDQPVMTQDALLKAESAWLFTKYDRFGRVAYTGKLTDNRERNIVQEEATAYTNDLWVERSNANVIGGVTMYYTNEGYPDVQNGEVLTINYYDDYEFDTAGINNPDTAYGVGTTDRTQSLATGSKVKVLDTDDWITTVTYYDTKGRPIYVASKNEYLNITDIVETKLDFVGKVKKTTSKHKKGANPEIKTEDVFIYDHMGRLTQQIQEIDNQDKEQIVTNKYGELGQLASKHVGGNITPNGVERSGLQNVDYTYNIRGWLKGINDVDNLGNDLFAFKIAYNNPEHGTVAMFNGNTSETESKTANDNSQRWYKYGYDNLNRLTSGISNSGRYDLTSVGYDKMGNITSLNRKGHLNNEATSFGVMDNLSYIYNVGNKLLKVTDAANKTYGFKDGTNTDNDFSYDTNGNLNQDRNKNITSVAYNHFNLPTEVVYNNTNTQKINFIYDAEGKTVKKEAIDGDVVTFTEYSGKAIYKDNTLQFLHNPEGYVEPENNGSYTYVYNFKDHLGTVRLSYADNDKDGKIDVVRNNVDIDGDNDYAHEIRKESNIYPFGMAHKGYNNVVSGAENDLKTYQDQELSKELGLNWHHFKFRTYDASMGRFLQIDPLATTYTYNATYAFAENNVLSGIDLEGKELTFELDGNRATGVSGPRQGTYTLSEVRSIMSQRKTENDALMNKLNPSIVSPTVKGEISLPSSHINRAKYAYPQSGLMIAEGVGIGAKEAVQDAALGGIGVGLVKGVQSIRRFRLADNVLSPFASNSLKRGRIAERMMRANMSWPSNFPVIDKIIDGVATSIKTYDLDAATYNNGNRLLSRLKSDINKLDNLSGTTSWGGTVVEEGVDYTSKAFSIGVQTSKGTESQWKQIQQAVDYALSKDINVSIRFID</sequence>
<dbReference type="EMBL" id="JBHUHY010000003">
    <property type="protein sequence ID" value="MFD2186115.1"/>
    <property type="molecule type" value="Genomic_DNA"/>
</dbReference>
<dbReference type="Gene3D" id="3.40.1350.110">
    <property type="match status" value="1"/>
</dbReference>
<keyword evidence="5" id="KW-1185">Reference proteome</keyword>
<evidence type="ECO:0000256" key="1">
    <source>
        <dbReference type="SAM" id="SignalP"/>
    </source>
</evidence>
<dbReference type="InterPro" id="IPR045619">
    <property type="entry name" value="DUF6443"/>
</dbReference>
<keyword evidence="1" id="KW-0732">Signal</keyword>
<evidence type="ECO:0000313" key="5">
    <source>
        <dbReference type="Proteomes" id="UP001597344"/>
    </source>
</evidence>
<gene>
    <name evidence="4" type="ORF">ACFSJT_04880</name>
</gene>
<dbReference type="Pfam" id="PF11617">
    <property type="entry name" value="Cu-binding_MopE"/>
    <property type="match status" value="9"/>
</dbReference>
<dbReference type="RefSeq" id="WP_378319100.1">
    <property type="nucleotide sequence ID" value="NZ_JBHUHY010000003.1"/>
</dbReference>
<dbReference type="Gene3D" id="2.180.10.10">
    <property type="entry name" value="RHS repeat-associated core"/>
    <property type="match status" value="1"/>
</dbReference>